<dbReference type="GO" id="GO:0051723">
    <property type="term" value="F:protein methylesterase activity"/>
    <property type="evidence" value="ECO:0007669"/>
    <property type="project" value="InterPro"/>
</dbReference>
<name>A0A382CTH4_9ZZZZ</name>
<dbReference type="InterPro" id="IPR016812">
    <property type="entry name" value="PPase_methylesterase_euk"/>
</dbReference>
<dbReference type="InterPro" id="IPR029058">
    <property type="entry name" value="AB_hydrolase_fold"/>
</dbReference>
<protein>
    <recommendedName>
        <fullName evidence="3">Serine aminopeptidase S33 domain-containing protein</fullName>
    </recommendedName>
</protein>
<gene>
    <name evidence="4" type="ORF">METZ01_LOCUS182314</name>
</gene>
<proteinExistence type="predicted"/>
<keyword evidence="1" id="KW-0719">Serine esterase</keyword>
<dbReference type="InterPro" id="IPR022742">
    <property type="entry name" value="Hydrolase_4"/>
</dbReference>
<accession>A0A382CTH4</accession>
<evidence type="ECO:0000256" key="1">
    <source>
        <dbReference type="ARBA" id="ARBA00022487"/>
    </source>
</evidence>
<feature type="non-terminal residue" evidence="4">
    <location>
        <position position="134"/>
    </location>
</feature>
<organism evidence="4">
    <name type="scientific">marine metagenome</name>
    <dbReference type="NCBI Taxonomy" id="408172"/>
    <lineage>
        <taxon>unclassified sequences</taxon>
        <taxon>metagenomes</taxon>
        <taxon>ecological metagenomes</taxon>
    </lineage>
</organism>
<evidence type="ECO:0000313" key="4">
    <source>
        <dbReference type="EMBL" id="SVB29460.1"/>
    </source>
</evidence>
<keyword evidence="2" id="KW-0378">Hydrolase</keyword>
<dbReference type="SUPFAM" id="SSF53474">
    <property type="entry name" value="alpha/beta-Hydrolases"/>
    <property type="match status" value="1"/>
</dbReference>
<dbReference type="Pfam" id="PF12146">
    <property type="entry name" value="Hydrolase_4"/>
    <property type="match status" value="1"/>
</dbReference>
<dbReference type="PANTHER" id="PTHR14189">
    <property type="entry name" value="PROTEIN PHOSPHATASE METHYLESTERASE-1 RELATED"/>
    <property type="match status" value="1"/>
</dbReference>
<dbReference type="PANTHER" id="PTHR14189:SF0">
    <property type="entry name" value="PROTEIN PHOSPHATASE METHYLESTERASE 1"/>
    <property type="match status" value="1"/>
</dbReference>
<dbReference type="EMBL" id="UINC01036065">
    <property type="protein sequence ID" value="SVB29460.1"/>
    <property type="molecule type" value="Genomic_DNA"/>
</dbReference>
<sequence length="134" mass="14428">MEVEVDNPPTGGKLKISVKEFGGAGKPVALLHHANGFCAGTWGLVASLLVKKFHVFAIDARGHGDSEGGEVPRDFDWNYYVSDLLTVANEIRKQQEVKQIDYGIGSSFGGIIPAAAEARQPGLFRRIAILDPPI</sequence>
<reference evidence="4" key="1">
    <citation type="submission" date="2018-05" db="EMBL/GenBank/DDBJ databases">
        <authorList>
            <person name="Lanie J.A."/>
            <person name="Ng W.-L."/>
            <person name="Kazmierczak K.M."/>
            <person name="Andrzejewski T.M."/>
            <person name="Davidsen T.M."/>
            <person name="Wayne K.J."/>
            <person name="Tettelin H."/>
            <person name="Glass J.I."/>
            <person name="Rusch D."/>
            <person name="Podicherti R."/>
            <person name="Tsui H.-C.T."/>
            <person name="Winkler M.E."/>
        </authorList>
    </citation>
    <scope>NUCLEOTIDE SEQUENCE</scope>
</reference>
<feature type="domain" description="Serine aminopeptidase S33" evidence="3">
    <location>
        <begin position="28"/>
        <end position="129"/>
    </location>
</feature>
<dbReference type="AlphaFoldDB" id="A0A382CTH4"/>
<evidence type="ECO:0000256" key="2">
    <source>
        <dbReference type="ARBA" id="ARBA00022801"/>
    </source>
</evidence>
<evidence type="ECO:0000259" key="3">
    <source>
        <dbReference type="Pfam" id="PF12146"/>
    </source>
</evidence>
<dbReference type="Gene3D" id="3.40.50.1820">
    <property type="entry name" value="alpha/beta hydrolase"/>
    <property type="match status" value="1"/>
</dbReference>